<name>A0A3L7ADN7_9MICO</name>
<dbReference type="PANTHER" id="PTHR33164:SF99">
    <property type="entry name" value="MARR FAMILY REGULATORY PROTEIN"/>
    <property type="match status" value="1"/>
</dbReference>
<dbReference type="EMBL" id="RCUX01000001">
    <property type="protein sequence ID" value="RLP77761.1"/>
    <property type="molecule type" value="Genomic_DNA"/>
</dbReference>
<gene>
    <name evidence="2" type="ORF">D9V32_00035</name>
</gene>
<dbReference type="PANTHER" id="PTHR33164">
    <property type="entry name" value="TRANSCRIPTIONAL REGULATOR, MARR FAMILY"/>
    <property type="match status" value="1"/>
</dbReference>
<comment type="caution">
    <text evidence="2">The sequence shown here is derived from an EMBL/GenBank/DDBJ whole genome shotgun (WGS) entry which is preliminary data.</text>
</comment>
<protein>
    <submittedName>
        <fullName evidence="2">MarR family transcriptional regulator</fullName>
    </submittedName>
</protein>
<evidence type="ECO:0000313" key="3">
    <source>
        <dbReference type="Proteomes" id="UP000272503"/>
    </source>
</evidence>
<dbReference type="SUPFAM" id="SSF46785">
    <property type="entry name" value="Winged helix' DNA-binding domain"/>
    <property type="match status" value="1"/>
</dbReference>
<dbReference type="Pfam" id="PF01047">
    <property type="entry name" value="MarR"/>
    <property type="match status" value="1"/>
</dbReference>
<proteinExistence type="predicted"/>
<keyword evidence="3" id="KW-1185">Reference proteome</keyword>
<dbReference type="AlphaFoldDB" id="A0A3L7ADN7"/>
<dbReference type="GO" id="GO:0003700">
    <property type="term" value="F:DNA-binding transcription factor activity"/>
    <property type="evidence" value="ECO:0007669"/>
    <property type="project" value="InterPro"/>
</dbReference>
<organism evidence="2 3">
    <name type="scientific">Mycetocola tolaasinivorans</name>
    <dbReference type="NCBI Taxonomy" id="76635"/>
    <lineage>
        <taxon>Bacteria</taxon>
        <taxon>Bacillati</taxon>
        <taxon>Actinomycetota</taxon>
        <taxon>Actinomycetes</taxon>
        <taxon>Micrococcales</taxon>
        <taxon>Microbacteriaceae</taxon>
        <taxon>Mycetocola</taxon>
    </lineage>
</organism>
<dbReference type="SMART" id="SM00347">
    <property type="entry name" value="HTH_MARR"/>
    <property type="match status" value="1"/>
</dbReference>
<dbReference type="InterPro" id="IPR036388">
    <property type="entry name" value="WH-like_DNA-bd_sf"/>
</dbReference>
<dbReference type="Gene3D" id="1.10.10.10">
    <property type="entry name" value="Winged helix-like DNA-binding domain superfamily/Winged helix DNA-binding domain"/>
    <property type="match status" value="1"/>
</dbReference>
<dbReference type="InterPro" id="IPR000835">
    <property type="entry name" value="HTH_MarR-typ"/>
</dbReference>
<sequence length="168" mass="18624">METPRWLNETELALWMRLQVVSEYLPASIDAQLRADAGLTRYEYHVLAMLSEAEGRSLPMSTLAFVTNGSLSRLSHAARRLEQEGWIERTRVPADRRAMIATLTDSGWEKIVRSAPGHVEHVRSEVFDHLTAEQVAALEVAIEPLVQALLPTECPAEGMGGVAHPAQD</sequence>
<dbReference type="PRINTS" id="PR00598">
    <property type="entry name" value="HTHMARR"/>
</dbReference>
<dbReference type="InterPro" id="IPR036390">
    <property type="entry name" value="WH_DNA-bd_sf"/>
</dbReference>
<reference evidence="2 3" key="1">
    <citation type="submission" date="2018-10" db="EMBL/GenBank/DDBJ databases">
        <authorList>
            <person name="Li J."/>
        </authorList>
    </citation>
    <scope>NUCLEOTIDE SEQUENCE [LARGE SCALE GENOMIC DNA]</scope>
    <source>
        <strain evidence="2 3">IF 016277</strain>
    </source>
</reference>
<dbReference type="GO" id="GO:0006950">
    <property type="term" value="P:response to stress"/>
    <property type="evidence" value="ECO:0007669"/>
    <property type="project" value="TreeGrafter"/>
</dbReference>
<dbReference type="RefSeq" id="WP_121646857.1">
    <property type="nucleotide sequence ID" value="NZ_RCUX01000001.1"/>
</dbReference>
<dbReference type="Proteomes" id="UP000272503">
    <property type="component" value="Unassembled WGS sequence"/>
</dbReference>
<evidence type="ECO:0000259" key="1">
    <source>
        <dbReference type="PROSITE" id="PS50995"/>
    </source>
</evidence>
<dbReference type="OrthoDB" id="8635520at2"/>
<evidence type="ECO:0000313" key="2">
    <source>
        <dbReference type="EMBL" id="RLP77761.1"/>
    </source>
</evidence>
<dbReference type="PROSITE" id="PS50995">
    <property type="entry name" value="HTH_MARR_2"/>
    <property type="match status" value="1"/>
</dbReference>
<accession>A0A3L7ADN7</accession>
<feature type="domain" description="HTH marR-type" evidence="1">
    <location>
        <begin position="11"/>
        <end position="147"/>
    </location>
</feature>
<dbReference type="InterPro" id="IPR039422">
    <property type="entry name" value="MarR/SlyA-like"/>
</dbReference>